<dbReference type="PROSITE" id="PS51464">
    <property type="entry name" value="SIS"/>
    <property type="match status" value="1"/>
</dbReference>
<evidence type="ECO:0000313" key="3">
    <source>
        <dbReference type="EMBL" id="KAF5265113.1"/>
    </source>
</evidence>
<dbReference type="InterPro" id="IPR035474">
    <property type="entry name" value="SIS_Kpsf"/>
</dbReference>
<feature type="compositionally biased region" description="Pro residues" evidence="1">
    <location>
        <begin position="63"/>
        <end position="73"/>
    </location>
</feature>
<accession>A0A8H5ELN3</accession>
<dbReference type="InterPro" id="IPR001347">
    <property type="entry name" value="SIS_dom"/>
</dbReference>
<dbReference type="Pfam" id="PF01380">
    <property type="entry name" value="SIS"/>
    <property type="match status" value="1"/>
</dbReference>
<dbReference type="GO" id="GO:0097367">
    <property type="term" value="F:carbohydrate derivative binding"/>
    <property type="evidence" value="ECO:0007669"/>
    <property type="project" value="InterPro"/>
</dbReference>
<sequence length="430" mass="45992">EKLLTFSSERLSAPNTLSSCLSFQPSSHIKGLRDMASLSQPGHGPVQTSAVVVLGASSCLAIPPPSPPTPSSSPPGDTFCEPIDPLSLEREIRGDSPIKDQRLREGIHVLNTEALALRNLSRLYETDPVARDGFNLSVQAITKQQRANGKLVVIGVGKSGHIGQKLVATFKSLAIHAVFLHPTEALHGDLGIIGPSDTLLFITYSGKTQELLIMLPHIDESLPTILLTSHTSPETCEFINHRPNTILLPAPIPEPEKISFGVSAPTTSTTVALAVGDAIAVTAAKEINASIAAVFAKNHPGGAIGAAARQPRTIKDIAVSWYDIPVAPESEGGSLGFDLLRAGLDSVTGWVRVQDRVASPGTIRKISRDDLNKSLEELPDALMSKALMLSLSSDTTIRQARDILRNMQLSPNDENLAYTDALWQRIGDYD</sequence>
<dbReference type="Gene3D" id="3.40.50.10490">
    <property type="entry name" value="Glucose-6-phosphate isomerase like protein, domain 1"/>
    <property type="match status" value="1"/>
</dbReference>
<feature type="region of interest" description="Disordered" evidence="1">
    <location>
        <begin position="63"/>
        <end position="82"/>
    </location>
</feature>
<dbReference type="SUPFAM" id="SSF53697">
    <property type="entry name" value="SIS domain"/>
    <property type="match status" value="1"/>
</dbReference>
<evidence type="ECO:0000313" key="4">
    <source>
        <dbReference type="Proteomes" id="UP000558688"/>
    </source>
</evidence>
<organism evidence="3 4">
    <name type="scientific">Fusarium oxysporum</name>
    <name type="common">Fusarium vascular wilt</name>
    <dbReference type="NCBI Taxonomy" id="5507"/>
    <lineage>
        <taxon>Eukaryota</taxon>
        <taxon>Fungi</taxon>
        <taxon>Dikarya</taxon>
        <taxon>Ascomycota</taxon>
        <taxon>Pezizomycotina</taxon>
        <taxon>Sordariomycetes</taxon>
        <taxon>Hypocreomycetidae</taxon>
        <taxon>Hypocreales</taxon>
        <taxon>Nectriaceae</taxon>
        <taxon>Fusarium</taxon>
        <taxon>Fusarium oxysporum species complex</taxon>
    </lineage>
</organism>
<dbReference type="PANTHER" id="PTHR38418">
    <property type="entry name" value="SUGAR ISOMERASE, KPSF/GUTQ (AFU_ORTHOLOGUE AFUA_6G08860)"/>
    <property type="match status" value="1"/>
</dbReference>
<evidence type="ECO:0000256" key="1">
    <source>
        <dbReference type="SAM" id="MobiDB-lite"/>
    </source>
</evidence>
<comment type="caution">
    <text evidence="3">The sequence shown here is derived from an EMBL/GenBank/DDBJ whole genome shotgun (WGS) entry which is preliminary data.</text>
</comment>
<proteinExistence type="predicted"/>
<dbReference type="EMBL" id="JAAFOW010000623">
    <property type="protein sequence ID" value="KAF5265113.1"/>
    <property type="molecule type" value="Genomic_DNA"/>
</dbReference>
<dbReference type="CDD" id="cd05014">
    <property type="entry name" value="SIS_Kpsf"/>
    <property type="match status" value="1"/>
</dbReference>
<protein>
    <recommendedName>
        <fullName evidence="2">SIS domain-containing protein</fullName>
    </recommendedName>
</protein>
<dbReference type="InterPro" id="IPR046348">
    <property type="entry name" value="SIS_dom_sf"/>
</dbReference>
<name>A0A8H5ELN3_FUSOX</name>
<dbReference type="PANTHER" id="PTHR38418:SF2">
    <property type="entry name" value="SUGAR ISOMERASE, KPSF_GUTQ (AFU_ORTHOLOGUE AFUA_6G08860)"/>
    <property type="match status" value="1"/>
</dbReference>
<feature type="non-terminal residue" evidence="3">
    <location>
        <position position="1"/>
    </location>
</feature>
<gene>
    <name evidence="3" type="ORF">FOXYS1_4082</name>
</gene>
<dbReference type="GO" id="GO:1901135">
    <property type="term" value="P:carbohydrate derivative metabolic process"/>
    <property type="evidence" value="ECO:0007669"/>
    <property type="project" value="InterPro"/>
</dbReference>
<reference evidence="3" key="1">
    <citation type="submission" date="2020-02" db="EMBL/GenBank/DDBJ databases">
        <title>Identification and distribution of gene clusters putatively required for synthesis of sphingolipid metabolism inhibitors in phylogenetically diverse species of the filamentous fungus Fusarium.</title>
        <authorList>
            <person name="Kim H.-S."/>
            <person name="Busman M."/>
            <person name="Brown D.W."/>
            <person name="Divon H."/>
            <person name="Uhlig S."/>
            <person name="Proctor R.H."/>
        </authorList>
    </citation>
    <scope>NUCLEOTIDE SEQUENCE [LARGE SCALE GENOMIC DNA]</scope>
    <source>
        <strain evidence="3">NRRL 39464</strain>
    </source>
</reference>
<feature type="domain" description="SIS" evidence="2">
    <location>
        <begin position="140"/>
        <end position="289"/>
    </location>
</feature>
<dbReference type="Proteomes" id="UP000558688">
    <property type="component" value="Unassembled WGS sequence"/>
</dbReference>
<evidence type="ECO:0000259" key="2">
    <source>
        <dbReference type="PROSITE" id="PS51464"/>
    </source>
</evidence>
<dbReference type="AlphaFoldDB" id="A0A8H5ELN3"/>